<dbReference type="STRING" id="1765683.B2M26_06675"/>
<feature type="transmembrane region" description="Helical" evidence="1">
    <location>
        <begin position="12"/>
        <end position="36"/>
    </location>
</feature>
<dbReference type="AlphaFoldDB" id="A0A162T6D2"/>
<organism evidence="2 4">
    <name type="scientific">Ferroacidibacillus organovorans</name>
    <dbReference type="NCBI Taxonomy" id="1765683"/>
    <lineage>
        <taxon>Bacteria</taxon>
        <taxon>Bacillati</taxon>
        <taxon>Bacillota</taxon>
        <taxon>Bacilli</taxon>
        <taxon>Bacillales</taxon>
        <taxon>Alicyclobacillaceae</taxon>
        <taxon>Ferroacidibacillus</taxon>
    </lineage>
</organism>
<evidence type="ECO:0000313" key="5">
    <source>
        <dbReference type="Proteomes" id="UP000190229"/>
    </source>
</evidence>
<evidence type="ECO:0000313" key="4">
    <source>
        <dbReference type="Proteomes" id="UP000077421"/>
    </source>
</evidence>
<evidence type="ECO:0000313" key="2">
    <source>
        <dbReference type="EMBL" id="OAG94736.1"/>
    </source>
</evidence>
<keyword evidence="1" id="KW-0812">Transmembrane</keyword>
<accession>A0A162T6D2</accession>
<evidence type="ECO:0000313" key="3">
    <source>
        <dbReference type="EMBL" id="OPG16550.1"/>
    </source>
</evidence>
<dbReference type="EMBL" id="MWPS01000016">
    <property type="protein sequence ID" value="OPG16550.1"/>
    <property type="molecule type" value="Genomic_DNA"/>
</dbReference>
<keyword evidence="5" id="KW-1185">Reference proteome</keyword>
<dbReference type="OrthoDB" id="2989966at2"/>
<dbReference type="Proteomes" id="UP000190229">
    <property type="component" value="Unassembled WGS sequence"/>
</dbReference>
<evidence type="ECO:0000256" key="1">
    <source>
        <dbReference type="SAM" id="Phobius"/>
    </source>
</evidence>
<sequence>MNKSHEAPRLRGFVKGVILGATGTLVALSLCVVLFARYLETASQQTTIAVNTPQVNSSNRVELYFPLERFLAWRSTPNLQMDMRGQDVHVHVNVHPITSLGITLSVDIYGQPNVVNGQFVLRSVHGSIDHIPIPTSLLLGAIAREGSTYGVYTNTKQDELAIDKTFGTSRLVGFDHPANDLIISVPVSAVLRAAHGEGII</sequence>
<dbReference type="EMBL" id="LSUQ01000007">
    <property type="protein sequence ID" value="OAG94736.1"/>
    <property type="molecule type" value="Genomic_DNA"/>
</dbReference>
<reference evidence="2 4" key="1">
    <citation type="submission" date="2016-02" db="EMBL/GenBank/DDBJ databases">
        <title>Draft genome sequence of Acidibacillus ferrooxidans SLC66.</title>
        <authorList>
            <person name="Oliveira G."/>
            <person name="Nancucheo I."/>
            <person name="Dall'Agnol H."/>
            <person name="Johnson B."/>
            <person name="Oliveira R."/>
            <person name="Nunes G.L."/>
            <person name="Tzotzos G."/>
            <person name="Orellana S.C."/>
            <person name="Salim A.C."/>
            <person name="Araujo F.M."/>
        </authorList>
    </citation>
    <scope>NUCLEOTIDE SEQUENCE [LARGE SCALE GENOMIC DNA]</scope>
    <source>
        <strain evidence="2 4">SLC66</strain>
    </source>
</reference>
<dbReference type="Proteomes" id="UP000077421">
    <property type="component" value="Unassembled WGS sequence"/>
</dbReference>
<keyword evidence="1" id="KW-0472">Membrane</keyword>
<keyword evidence="1" id="KW-1133">Transmembrane helix</keyword>
<reference evidence="3 5" key="2">
    <citation type="submission" date="2017-02" db="EMBL/GenBank/DDBJ databases">
        <title>Draft genome of Acidibacillus ferrooxidans Huett2.</title>
        <authorList>
            <person name="Schopf S."/>
        </authorList>
    </citation>
    <scope>NUCLEOTIDE SEQUENCE [LARGE SCALE GENOMIC DNA]</scope>
    <source>
        <strain evidence="3 5">Huett2</strain>
    </source>
</reference>
<dbReference type="RefSeq" id="WP_067561994.1">
    <property type="nucleotide sequence ID" value="NZ_LSUQ01000007.1"/>
</dbReference>
<name>A0A162T6D2_9BACL</name>
<proteinExistence type="predicted"/>
<protein>
    <submittedName>
        <fullName evidence="2">Uncharacterized protein</fullName>
    </submittedName>
</protein>
<comment type="caution">
    <text evidence="2">The sequence shown here is derived from an EMBL/GenBank/DDBJ whole genome shotgun (WGS) entry which is preliminary data.</text>
</comment>
<gene>
    <name evidence="2" type="ORF">AYW79_04150</name>
    <name evidence="3" type="ORF">B2M26_06675</name>
</gene>